<evidence type="ECO:0000259" key="3">
    <source>
        <dbReference type="SMART" id="SM00829"/>
    </source>
</evidence>
<dbReference type="PANTHER" id="PTHR48106">
    <property type="entry name" value="QUINONE OXIDOREDUCTASE PIG3-RELATED"/>
    <property type="match status" value="1"/>
</dbReference>
<feature type="domain" description="Enoyl reductase (ER)" evidence="3">
    <location>
        <begin position="10"/>
        <end position="326"/>
    </location>
</feature>
<dbReference type="PANTHER" id="PTHR48106:SF18">
    <property type="entry name" value="QUINONE OXIDOREDUCTASE PIG3"/>
    <property type="match status" value="1"/>
</dbReference>
<gene>
    <name evidence="4" type="ORF">IAG42_33840</name>
</gene>
<dbReference type="GO" id="GO:0016651">
    <property type="term" value="F:oxidoreductase activity, acting on NAD(P)H"/>
    <property type="evidence" value="ECO:0007669"/>
    <property type="project" value="TreeGrafter"/>
</dbReference>
<dbReference type="CDD" id="cd05282">
    <property type="entry name" value="ETR_like"/>
    <property type="match status" value="1"/>
</dbReference>
<protein>
    <submittedName>
        <fullName evidence="4">Zinc-dependent alcohol dehydrogenase family protein</fullName>
    </submittedName>
</protein>
<sequence length="330" mass="34172">MRAAVAGSAGAPAEVVAVREVAGPGLPGAGEVVVRMLAATVNPSDLVTISGAYGSRTTFPMVPGFEGVGVVDAVGPGVPGSAVGRRVLPLGSAGGWQEFKRVEHAWCVPVPDDVPDEVACFAYINPLTASLMVERFCPPGTRGAVVTAATSAIGGHLAELLAERGVAPVGIVRGTPGRAVADPSLWRDVIPTSDPGWRARLREALGPRGAGVAYDCVGGDVGGDVHALTARDGAFVHYGLLSRAPLPAACFSGDGARVELFRLRDVVHRSEARRLPALMAPVFEHLRRGRLRTAIGPRIALGELTAYFEAERDAGAAGRPPGKVLIDPRR</sequence>
<dbReference type="KEGG" id="sxn:IAG42_33840"/>
<dbReference type="InterPro" id="IPR013154">
    <property type="entry name" value="ADH-like_N"/>
</dbReference>
<name>A0A7H1BHA2_9ACTN</name>
<dbReference type="RefSeq" id="WP_188340768.1">
    <property type="nucleotide sequence ID" value="NZ_CP061281.1"/>
</dbReference>
<dbReference type="Gene3D" id="3.40.50.720">
    <property type="entry name" value="NAD(P)-binding Rossmann-like Domain"/>
    <property type="match status" value="1"/>
</dbReference>
<dbReference type="Proteomes" id="UP000516428">
    <property type="component" value="Chromosome"/>
</dbReference>
<dbReference type="GO" id="GO:0070402">
    <property type="term" value="F:NADPH binding"/>
    <property type="evidence" value="ECO:0007669"/>
    <property type="project" value="TreeGrafter"/>
</dbReference>
<dbReference type="Gene3D" id="3.90.180.10">
    <property type="entry name" value="Medium-chain alcohol dehydrogenases, catalytic domain"/>
    <property type="match status" value="1"/>
</dbReference>
<dbReference type="SMART" id="SM00829">
    <property type="entry name" value="PKS_ER"/>
    <property type="match status" value="1"/>
</dbReference>
<evidence type="ECO:0000313" key="5">
    <source>
        <dbReference type="Proteomes" id="UP000516428"/>
    </source>
</evidence>
<dbReference type="InterPro" id="IPR036291">
    <property type="entry name" value="NAD(P)-bd_dom_sf"/>
</dbReference>
<dbReference type="InterPro" id="IPR020843">
    <property type="entry name" value="ER"/>
</dbReference>
<evidence type="ECO:0000313" key="4">
    <source>
        <dbReference type="EMBL" id="QNS08107.1"/>
    </source>
</evidence>
<keyword evidence="1" id="KW-0521">NADP</keyword>
<keyword evidence="2" id="KW-0560">Oxidoreductase</keyword>
<reference evidence="4 5" key="1">
    <citation type="submission" date="2020-09" db="EMBL/GenBank/DDBJ databases">
        <title>A novel species.</title>
        <authorList>
            <person name="Gao J."/>
        </authorList>
    </citation>
    <scope>NUCLEOTIDE SEQUENCE [LARGE SCALE GENOMIC DNA]</scope>
    <source>
        <strain evidence="4 5">CRXT-Y-14</strain>
    </source>
</reference>
<dbReference type="SUPFAM" id="SSF51735">
    <property type="entry name" value="NAD(P)-binding Rossmann-fold domains"/>
    <property type="match status" value="1"/>
</dbReference>
<organism evidence="4 5">
    <name type="scientific">Streptomyces xanthii</name>
    <dbReference type="NCBI Taxonomy" id="2768069"/>
    <lineage>
        <taxon>Bacteria</taxon>
        <taxon>Bacillati</taxon>
        <taxon>Actinomycetota</taxon>
        <taxon>Actinomycetes</taxon>
        <taxon>Kitasatosporales</taxon>
        <taxon>Streptomycetaceae</taxon>
        <taxon>Streptomyces</taxon>
    </lineage>
</organism>
<evidence type="ECO:0000256" key="1">
    <source>
        <dbReference type="ARBA" id="ARBA00022857"/>
    </source>
</evidence>
<accession>A0A7H1BHA2</accession>
<dbReference type="Pfam" id="PF08240">
    <property type="entry name" value="ADH_N"/>
    <property type="match status" value="1"/>
</dbReference>
<dbReference type="EMBL" id="CP061281">
    <property type="protein sequence ID" value="QNS08107.1"/>
    <property type="molecule type" value="Genomic_DNA"/>
</dbReference>
<keyword evidence="5" id="KW-1185">Reference proteome</keyword>
<dbReference type="InterPro" id="IPR011032">
    <property type="entry name" value="GroES-like_sf"/>
</dbReference>
<dbReference type="SUPFAM" id="SSF50129">
    <property type="entry name" value="GroES-like"/>
    <property type="match status" value="1"/>
</dbReference>
<evidence type="ECO:0000256" key="2">
    <source>
        <dbReference type="ARBA" id="ARBA00023002"/>
    </source>
</evidence>
<proteinExistence type="predicted"/>
<dbReference type="AlphaFoldDB" id="A0A7H1BHA2"/>